<feature type="domain" description="GS beta-grasp" evidence="16">
    <location>
        <begin position="5"/>
        <end position="88"/>
    </location>
</feature>
<dbReference type="EC" id="6.3.1.2" evidence="5 15"/>
<dbReference type="STRING" id="540747.SAMN04488031_10336"/>
<keyword evidence="8 15" id="KW-0547">Nucleotide-binding</keyword>
<dbReference type="SUPFAM" id="SSF54368">
    <property type="entry name" value="Glutamine synthetase, N-terminal domain"/>
    <property type="match status" value="1"/>
</dbReference>
<evidence type="ECO:0000313" key="21">
    <source>
        <dbReference type="Proteomes" id="UP000325785"/>
    </source>
</evidence>
<evidence type="ECO:0000256" key="3">
    <source>
        <dbReference type="ARBA" id="ARBA00004496"/>
    </source>
</evidence>
<comment type="similarity">
    <text evidence="4 13 14">Belongs to the glutamine synthetase family.</text>
</comment>
<evidence type="ECO:0000256" key="5">
    <source>
        <dbReference type="ARBA" id="ARBA00012937"/>
    </source>
</evidence>
<dbReference type="AlphaFoldDB" id="A0A0T5PDP9"/>
<comment type="subunit">
    <text evidence="11">Homooctamer and homotetramer.</text>
</comment>
<evidence type="ECO:0000256" key="13">
    <source>
        <dbReference type="PROSITE-ProRule" id="PRU01330"/>
    </source>
</evidence>
<organism evidence="18 20">
    <name type="scientific">Roseovarius indicus</name>
    <dbReference type="NCBI Taxonomy" id="540747"/>
    <lineage>
        <taxon>Bacteria</taxon>
        <taxon>Pseudomonadati</taxon>
        <taxon>Pseudomonadota</taxon>
        <taxon>Alphaproteobacteria</taxon>
        <taxon>Rhodobacterales</taxon>
        <taxon>Roseobacteraceae</taxon>
        <taxon>Roseovarius</taxon>
    </lineage>
</organism>
<accession>A0A0T5PDP9</accession>
<evidence type="ECO:0000256" key="2">
    <source>
        <dbReference type="ARBA" id="ARBA00003117"/>
    </source>
</evidence>
<evidence type="ECO:0000259" key="16">
    <source>
        <dbReference type="PROSITE" id="PS51986"/>
    </source>
</evidence>
<dbReference type="Gene3D" id="3.30.590.10">
    <property type="entry name" value="Glutamine synthetase/guanido kinase, catalytic domain"/>
    <property type="match status" value="1"/>
</dbReference>
<dbReference type="InterPro" id="IPR014746">
    <property type="entry name" value="Gln_synth/guanido_kin_cat_dom"/>
</dbReference>
<keyword evidence="10" id="KW-0535">Nitrogen fixation</keyword>
<dbReference type="InterPro" id="IPR008146">
    <property type="entry name" value="Gln_synth_cat_dom"/>
</dbReference>
<keyword evidence="6" id="KW-0963">Cytoplasm</keyword>
<dbReference type="PROSITE" id="PS00181">
    <property type="entry name" value="GLNA_ATP"/>
    <property type="match status" value="1"/>
</dbReference>
<dbReference type="EMBL" id="CP031598">
    <property type="protein sequence ID" value="QEW25834.1"/>
    <property type="molecule type" value="Genomic_DNA"/>
</dbReference>
<dbReference type="PROSITE" id="PS51986">
    <property type="entry name" value="GS_BETA_GRASP"/>
    <property type="match status" value="1"/>
</dbReference>
<dbReference type="GO" id="GO:0006542">
    <property type="term" value="P:glutamine biosynthetic process"/>
    <property type="evidence" value="ECO:0007669"/>
    <property type="project" value="InterPro"/>
</dbReference>
<evidence type="ECO:0000256" key="6">
    <source>
        <dbReference type="ARBA" id="ARBA00022490"/>
    </source>
</evidence>
<dbReference type="PATRIC" id="fig|540747.5.peg.2779"/>
<dbReference type="InterPro" id="IPR008147">
    <property type="entry name" value="Gln_synt_N"/>
</dbReference>
<dbReference type="FunFam" id="3.30.590.10:FF:000011">
    <property type="entry name" value="Glutamine synthetase"/>
    <property type="match status" value="1"/>
</dbReference>
<evidence type="ECO:0000256" key="4">
    <source>
        <dbReference type="ARBA" id="ARBA00009897"/>
    </source>
</evidence>
<reference evidence="18 20" key="1">
    <citation type="submission" date="2015-04" db="EMBL/GenBank/DDBJ databases">
        <title>The draft genome sequence of Roseovarius indicus B108T.</title>
        <authorList>
            <person name="Li G."/>
            <person name="Lai Q."/>
            <person name="Shao Z."/>
            <person name="Yan P."/>
        </authorList>
    </citation>
    <scope>NUCLEOTIDE SEQUENCE [LARGE SCALE GENOMIC DNA]</scope>
    <source>
        <strain evidence="18 20">B108</strain>
    </source>
</reference>
<dbReference type="PANTHER" id="PTHR20852:SF57">
    <property type="entry name" value="GLUTAMINE SYNTHETASE 2 CYTOPLASMIC"/>
    <property type="match status" value="1"/>
</dbReference>
<dbReference type="PANTHER" id="PTHR20852">
    <property type="entry name" value="GLUTAMINE SYNTHETASE"/>
    <property type="match status" value="1"/>
</dbReference>
<keyword evidence="20" id="KW-1185">Reference proteome</keyword>
<evidence type="ECO:0000256" key="14">
    <source>
        <dbReference type="RuleBase" id="RU000384"/>
    </source>
</evidence>
<name>A0A0T5PDP9_9RHOB</name>
<evidence type="ECO:0000256" key="7">
    <source>
        <dbReference type="ARBA" id="ARBA00022598"/>
    </source>
</evidence>
<reference evidence="19 21" key="2">
    <citation type="submission" date="2018-08" db="EMBL/GenBank/DDBJ databases">
        <title>Genetic Globetrotter - A new plasmid hitch-hiking vast phylogenetic and geographic distances.</title>
        <authorList>
            <person name="Vollmers J."/>
            <person name="Petersen J."/>
        </authorList>
    </citation>
    <scope>NUCLEOTIDE SEQUENCE [LARGE SCALE GENOMIC DNA]</scope>
    <source>
        <strain evidence="19 21">DSM 26383</strain>
    </source>
</reference>
<evidence type="ECO:0000313" key="19">
    <source>
        <dbReference type="EMBL" id="QEW25834.1"/>
    </source>
</evidence>
<dbReference type="SMART" id="SM01230">
    <property type="entry name" value="Gln-synt_C"/>
    <property type="match status" value="1"/>
</dbReference>
<dbReference type="SUPFAM" id="SSF55931">
    <property type="entry name" value="Glutamine synthetase/guanido kinase"/>
    <property type="match status" value="1"/>
</dbReference>
<dbReference type="Pfam" id="PF00120">
    <property type="entry name" value="Gln-synt_C"/>
    <property type="match status" value="1"/>
</dbReference>
<dbReference type="InterPro" id="IPR036651">
    <property type="entry name" value="Gln_synt_N_sf"/>
</dbReference>
<dbReference type="InterPro" id="IPR050292">
    <property type="entry name" value="Glutamine_Synthetase"/>
</dbReference>
<evidence type="ECO:0000256" key="12">
    <source>
        <dbReference type="ARBA" id="ARBA00049436"/>
    </source>
</evidence>
<comment type="catalytic activity">
    <reaction evidence="12 15">
        <text>L-glutamate + NH4(+) + ATP = L-glutamine + ADP + phosphate + H(+)</text>
        <dbReference type="Rhea" id="RHEA:16169"/>
        <dbReference type="ChEBI" id="CHEBI:15378"/>
        <dbReference type="ChEBI" id="CHEBI:28938"/>
        <dbReference type="ChEBI" id="CHEBI:29985"/>
        <dbReference type="ChEBI" id="CHEBI:30616"/>
        <dbReference type="ChEBI" id="CHEBI:43474"/>
        <dbReference type="ChEBI" id="CHEBI:58359"/>
        <dbReference type="ChEBI" id="CHEBI:456216"/>
        <dbReference type="EC" id="6.3.1.2"/>
    </reaction>
</comment>
<evidence type="ECO:0000256" key="11">
    <source>
        <dbReference type="ARBA" id="ARBA00038740"/>
    </source>
</evidence>
<comment type="cofactor">
    <cofactor evidence="1">
        <name>Mg(2+)</name>
        <dbReference type="ChEBI" id="CHEBI:18420"/>
    </cofactor>
</comment>
<dbReference type="EMBL" id="LAXI01000002">
    <property type="protein sequence ID" value="KRS19201.1"/>
    <property type="molecule type" value="Genomic_DNA"/>
</dbReference>
<dbReference type="KEGG" id="rid:RIdsm_01623"/>
<sequence length="359" mass="38783">MTKLGFAEYIWLDGGTPTQGLRSKARVISVPSSPVAADFPIWSFDGSSTGQAEGEDSDCFLEPVCVVADPKRGVGSYLVLCEVMNPDGTPHDTNHRAALRSTLAKAGDEAPWAGFEQEYTIYRDGRPLGFPENGYPRPQGPYYCSVGADVAYGRNLADAHAASCLDAGIMIYGINAEVMPGQWEFQIGPRGIDAEPADALTMSDHVWLARFLLQREAERFGYVISFSNKPMAGDWNGAGMHTNFSTAATRSQMGGRKAIKAAVTRLGNAHDKHIAEYGADLASRLTGLHETCSILDFRSGIAHRGASIRIPQPVARKGYGYFEDRRPGANADPYRVVNCLVDTVCCAQDAVPQVAQEAV</sequence>
<evidence type="ECO:0000256" key="8">
    <source>
        <dbReference type="ARBA" id="ARBA00022741"/>
    </source>
</evidence>
<gene>
    <name evidence="19" type="primary">glnII</name>
    <name evidence="19" type="ORF">RIdsm_01623</name>
    <name evidence="18" type="ORF">XM52_05975</name>
</gene>
<dbReference type="GO" id="GO:0004356">
    <property type="term" value="F:glutamine synthetase activity"/>
    <property type="evidence" value="ECO:0007669"/>
    <property type="project" value="UniProtKB-EC"/>
</dbReference>
<dbReference type="RefSeq" id="WP_057814200.1">
    <property type="nucleotide sequence ID" value="NZ_CP031598.1"/>
</dbReference>
<dbReference type="OrthoDB" id="9807095at2"/>
<evidence type="ECO:0000313" key="18">
    <source>
        <dbReference type="EMBL" id="KRS19201.1"/>
    </source>
</evidence>
<dbReference type="GO" id="GO:0005524">
    <property type="term" value="F:ATP binding"/>
    <property type="evidence" value="ECO:0007669"/>
    <property type="project" value="UniProtKB-KW"/>
</dbReference>
<evidence type="ECO:0000256" key="10">
    <source>
        <dbReference type="ARBA" id="ARBA00023231"/>
    </source>
</evidence>
<dbReference type="InterPro" id="IPR027302">
    <property type="entry name" value="Gln_synth_N_conserv_site"/>
</dbReference>
<dbReference type="Proteomes" id="UP000325785">
    <property type="component" value="Chromosome"/>
</dbReference>
<evidence type="ECO:0000259" key="17">
    <source>
        <dbReference type="PROSITE" id="PS51987"/>
    </source>
</evidence>
<keyword evidence="9 15" id="KW-0067">ATP-binding</keyword>
<evidence type="ECO:0000256" key="9">
    <source>
        <dbReference type="ARBA" id="ARBA00022840"/>
    </source>
</evidence>
<evidence type="ECO:0000256" key="1">
    <source>
        <dbReference type="ARBA" id="ARBA00001946"/>
    </source>
</evidence>
<feature type="domain" description="GS catalytic" evidence="17">
    <location>
        <begin position="95"/>
        <end position="359"/>
    </location>
</feature>
<dbReference type="Pfam" id="PF03951">
    <property type="entry name" value="Gln-synt_N"/>
    <property type="match status" value="1"/>
</dbReference>
<dbReference type="GO" id="GO:0005737">
    <property type="term" value="C:cytoplasm"/>
    <property type="evidence" value="ECO:0007669"/>
    <property type="project" value="UniProtKB-SubCell"/>
</dbReference>
<dbReference type="Gene3D" id="3.10.20.70">
    <property type="entry name" value="Glutamine synthetase, N-terminal domain"/>
    <property type="match status" value="1"/>
</dbReference>
<protein>
    <recommendedName>
        <fullName evidence="5 15">Glutamine synthetase</fullName>
        <ecNumber evidence="5 15">6.3.1.2</ecNumber>
    </recommendedName>
</protein>
<keyword evidence="7 15" id="KW-0436">Ligase</keyword>
<evidence type="ECO:0000313" key="20">
    <source>
        <dbReference type="Proteomes" id="UP000051401"/>
    </source>
</evidence>
<dbReference type="InterPro" id="IPR027303">
    <property type="entry name" value="Gln_synth_gly_rich_site"/>
</dbReference>
<comment type="function">
    <text evidence="2">Catalyzes the ATP-dependent biosynthesis of glutamine from glutamate and ammonia.</text>
</comment>
<comment type="subcellular location">
    <subcellularLocation>
        <location evidence="3">Cytoplasm</location>
    </subcellularLocation>
</comment>
<dbReference type="Proteomes" id="UP000051401">
    <property type="component" value="Unassembled WGS sequence"/>
</dbReference>
<dbReference type="PROSITE" id="PS00180">
    <property type="entry name" value="GLNA_1"/>
    <property type="match status" value="1"/>
</dbReference>
<dbReference type="PROSITE" id="PS51987">
    <property type="entry name" value="GS_CATALYTIC"/>
    <property type="match status" value="1"/>
</dbReference>
<evidence type="ECO:0000256" key="15">
    <source>
        <dbReference type="RuleBase" id="RU004356"/>
    </source>
</evidence>
<proteinExistence type="inferred from homology"/>